<organism evidence="1 2">
    <name type="scientific">Mycoplasmopsis synoviae</name>
    <name type="common">Mycoplasma synoviae</name>
    <dbReference type="NCBI Taxonomy" id="2109"/>
    <lineage>
        <taxon>Bacteria</taxon>
        <taxon>Bacillati</taxon>
        <taxon>Mycoplasmatota</taxon>
        <taxon>Mycoplasmoidales</taxon>
        <taxon>Metamycoplasmataceae</taxon>
        <taxon>Mycoplasmopsis</taxon>
    </lineage>
</organism>
<reference evidence="2" key="1">
    <citation type="submission" date="2018-06" db="EMBL/GenBank/DDBJ databases">
        <authorList>
            <consortium name="Pathogen Informatics"/>
        </authorList>
    </citation>
    <scope>NUCLEOTIDE SEQUENCE [LARGE SCALE GENOMIC DNA]</scope>
    <source>
        <strain evidence="2">NCTC10124</strain>
    </source>
</reference>
<gene>
    <name evidence="1" type="ORF">NCTC10124_00844</name>
</gene>
<dbReference type="AlphaFoldDB" id="A0A3B0PE44"/>
<evidence type="ECO:0000313" key="2">
    <source>
        <dbReference type="Proteomes" id="UP000259328"/>
    </source>
</evidence>
<feature type="non-terminal residue" evidence="1">
    <location>
        <position position="83"/>
    </location>
</feature>
<evidence type="ECO:0000313" key="1">
    <source>
        <dbReference type="EMBL" id="SYV93115.1"/>
    </source>
</evidence>
<evidence type="ECO:0008006" key="3">
    <source>
        <dbReference type="Google" id="ProtNLM"/>
    </source>
</evidence>
<protein>
    <recommendedName>
        <fullName evidence="3">YqaJ-like viral recombinase domain</fullName>
    </recommendedName>
</protein>
<accession>A0A3B0PE44</accession>
<dbReference type="EMBL" id="LS991953">
    <property type="protein sequence ID" value="SYV93115.1"/>
    <property type="molecule type" value="Genomic_DNA"/>
</dbReference>
<dbReference type="Proteomes" id="UP000259328">
    <property type="component" value="Chromosome"/>
</dbReference>
<sequence>MPILQTKYIDAGVALEPKIFEFFKNLVHKKNPELEVNHYDAAEYNYDYFSGIDVIGGVPDGAINNLKMILEIKTANAKKRSEW</sequence>
<proteinExistence type="predicted"/>
<name>A0A3B0PE44_MYCSY</name>